<evidence type="ECO:0000313" key="4">
    <source>
        <dbReference type="Proteomes" id="UP000676325"/>
    </source>
</evidence>
<feature type="domain" description="Protein kinase" evidence="2">
    <location>
        <begin position="20"/>
        <end position="277"/>
    </location>
</feature>
<dbReference type="Proteomes" id="UP000676325">
    <property type="component" value="Unassembled WGS sequence"/>
</dbReference>
<gene>
    <name evidence="3" type="ORF">KDK95_32865</name>
</gene>
<dbReference type="InterPro" id="IPR011009">
    <property type="entry name" value="Kinase-like_dom_sf"/>
</dbReference>
<dbReference type="GO" id="GO:0004672">
    <property type="term" value="F:protein kinase activity"/>
    <property type="evidence" value="ECO:0007669"/>
    <property type="project" value="InterPro"/>
</dbReference>
<protein>
    <recommendedName>
        <fullName evidence="2">Protein kinase domain-containing protein</fullName>
    </recommendedName>
</protein>
<dbReference type="PROSITE" id="PS50011">
    <property type="entry name" value="PROTEIN_KINASE_DOM"/>
    <property type="match status" value="1"/>
</dbReference>
<keyword evidence="4" id="KW-1185">Reference proteome</keyword>
<dbReference type="SMART" id="SM00220">
    <property type="entry name" value="S_TKc"/>
    <property type="match status" value="1"/>
</dbReference>
<dbReference type="Gene3D" id="3.30.200.20">
    <property type="entry name" value="Phosphorylase Kinase, domain 1"/>
    <property type="match status" value="1"/>
</dbReference>
<dbReference type="SUPFAM" id="SSF56112">
    <property type="entry name" value="Protein kinase-like (PK-like)"/>
    <property type="match status" value="1"/>
</dbReference>
<dbReference type="EMBL" id="JAGSOH010000189">
    <property type="protein sequence ID" value="MBR7831144.1"/>
    <property type="molecule type" value="Genomic_DNA"/>
</dbReference>
<accession>A0A941EL91</accession>
<dbReference type="Gene3D" id="1.10.510.10">
    <property type="entry name" value="Transferase(Phosphotransferase) domain 1"/>
    <property type="match status" value="1"/>
</dbReference>
<evidence type="ECO:0000313" key="3">
    <source>
        <dbReference type="EMBL" id="MBR7831144.1"/>
    </source>
</evidence>
<feature type="compositionally biased region" description="Basic and acidic residues" evidence="1">
    <location>
        <begin position="325"/>
        <end position="334"/>
    </location>
</feature>
<dbReference type="InterPro" id="IPR000719">
    <property type="entry name" value="Prot_kinase_dom"/>
</dbReference>
<dbReference type="AlphaFoldDB" id="A0A941EL91"/>
<comment type="caution">
    <text evidence="3">The sequence shown here is derived from an EMBL/GenBank/DDBJ whole genome shotgun (WGS) entry which is preliminary data.</text>
</comment>
<evidence type="ECO:0000259" key="2">
    <source>
        <dbReference type="PROSITE" id="PS50011"/>
    </source>
</evidence>
<feature type="region of interest" description="Disordered" evidence="1">
    <location>
        <begin position="313"/>
        <end position="338"/>
    </location>
</feature>
<dbReference type="RefSeq" id="WP_212522260.1">
    <property type="nucleotide sequence ID" value="NZ_JAGSOH010000189.1"/>
</dbReference>
<reference evidence="3" key="1">
    <citation type="submission" date="2021-04" db="EMBL/GenBank/DDBJ databases">
        <title>Genome based classification of Actinospica acidithermotolerans sp. nov., an actinobacterium isolated from an Indonesian hot spring.</title>
        <authorList>
            <person name="Kusuma A.B."/>
            <person name="Putra K.E."/>
            <person name="Nafisah S."/>
            <person name="Loh J."/>
            <person name="Nouioui I."/>
            <person name="Goodfellow M."/>
        </authorList>
    </citation>
    <scope>NUCLEOTIDE SEQUENCE</scope>
    <source>
        <strain evidence="3">MGRD01-02</strain>
    </source>
</reference>
<sequence length="357" mass="37705">MGSFAFEPVGADAPKNVSPYELRAMVATGLRGRTYLSYTSAGKPVAVKVFRFGVGSDPKARARFLRAVTVARSMHCEFVAPVLGAGFAQHKLWQATQYEPGPSLADAVFRYGALPREGVRRLALALTKVVGELHLVGLSGRGLIPPDVVLTANGPRVVDLGFARVEIEGGGGEGTTSVLLDEIPGRYASNEAVLAQDVRDVAEILYFAATGRSVGGDPADILSPGTGNCPEALRELIAAGLRQDAGRRPRLAELAAAASTAGVPATTAARWEADDWLPKGALADANERAALVASIYRQHAWIVGGAMPESLLHTGSSTPGVDRPQAVEDRRPSEQKLTAADLSKTLARRVWKRRPGA</sequence>
<dbReference type="GO" id="GO:0005524">
    <property type="term" value="F:ATP binding"/>
    <property type="evidence" value="ECO:0007669"/>
    <property type="project" value="InterPro"/>
</dbReference>
<evidence type="ECO:0000256" key="1">
    <source>
        <dbReference type="SAM" id="MobiDB-lite"/>
    </source>
</evidence>
<name>A0A941EL91_9ACTN</name>
<organism evidence="3 4">
    <name type="scientific">Actinospica acidithermotolerans</name>
    <dbReference type="NCBI Taxonomy" id="2828514"/>
    <lineage>
        <taxon>Bacteria</taxon>
        <taxon>Bacillati</taxon>
        <taxon>Actinomycetota</taxon>
        <taxon>Actinomycetes</taxon>
        <taxon>Catenulisporales</taxon>
        <taxon>Actinospicaceae</taxon>
        <taxon>Actinospica</taxon>
    </lineage>
</organism>
<proteinExistence type="predicted"/>